<name>B4ILG1_DROSE</name>
<dbReference type="Proteomes" id="UP000001292">
    <property type="component" value="Unassembled WGS sequence"/>
</dbReference>
<sequence length="622" mass="71891">MLPFVQENVPEMLLQPARLAFCANLHVGRPRDDPTTLVLARNLKFYEFRRKVLVHYIDLKDKKLKQIASQLEAYDGPLCPFLSKQEPTDEKVDWSMLDPPEDLPLKFGKFVWQRQGIYLLIQCWRHLVVLKRPKDHGANFELVADHKDVVDYQMVEGPIPFQAVVELEFGNGKRQRCDFQEDFLSEEPSTSKNAGLPAQDFESLLQEVHRAEAELNSQRIQNQKEFAIVEDLLYFGTPGQRSLLLEEKQPLRRLGDVWTRICGDYFVFGTLLVNNTGTNRLTIVKELYPIVVIEPHTDFSVEHRLYELPLQADGQPPEDYEQLAQFWACQDQHSRRLKWRPVEKERILPPERSAAMVVRLRLVDLLEAEKLVLIATYEIGEDASPRQIHLITFDVKKLLDKTESLAPTFSPATLHQDFLAVIMTHTARCSLKLEFQSAQDCKTFEQLLVSKLQFQLIQAQEADKEPTSDLLDDSDPGSHFQSSNIAADPVQRIFYNRQPLSQWCDTLLLRDDPGKHWHVYAKTDDRLRLLLHRLTRDLLQLHCNLNVLEVAEHNMSPADMEMELLNSLFEEMDAWKVLSEPAASVEQRREQLTQLNKAQMASDVLASMLFTDDDDDDDDNRA</sequence>
<dbReference type="EMBL" id="CH480871">
    <property type="protein sequence ID" value="EDW53824.1"/>
    <property type="molecule type" value="Genomic_DNA"/>
</dbReference>
<dbReference type="OrthoDB" id="7786950at2759"/>
<accession>B4ILG1</accession>
<dbReference type="PhylomeDB" id="B4ILG1"/>
<dbReference type="KEGG" id="dse:6620363"/>
<organism evidence="2">
    <name type="scientific">Drosophila sechellia</name>
    <name type="common">Fruit fly</name>
    <dbReference type="NCBI Taxonomy" id="7238"/>
    <lineage>
        <taxon>Eukaryota</taxon>
        <taxon>Metazoa</taxon>
        <taxon>Ecdysozoa</taxon>
        <taxon>Arthropoda</taxon>
        <taxon>Hexapoda</taxon>
        <taxon>Insecta</taxon>
        <taxon>Pterygota</taxon>
        <taxon>Neoptera</taxon>
        <taxon>Endopterygota</taxon>
        <taxon>Diptera</taxon>
        <taxon>Brachycera</taxon>
        <taxon>Muscomorpha</taxon>
        <taxon>Ephydroidea</taxon>
        <taxon>Drosophilidae</taxon>
        <taxon>Drosophila</taxon>
        <taxon>Sophophora</taxon>
    </lineage>
</organism>
<gene>
    <name evidence="1" type="primary">Dsec\GM10978</name>
    <name evidence="1" type="ORF">Dsec_GM10978</name>
</gene>
<evidence type="ECO:0000313" key="1">
    <source>
        <dbReference type="EMBL" id="EDW53824.1"/>
    </source>
</evidence>
<dbReference type="OMA" id="AQFWACQ"/>
<reference evidence="1 2" key="1">
    <citation type="journal article" date="2007" name="Nature">
        <title>Evolution of genes and genomes on the Drosophila phylogeny.</title>
        <authorList>
            <consortium name="Drosophila 12 Genomes Consortium"/>
            <person name="Clark A.G."/>
            <person name="Eisen M.B."/>
            <person name="Smith D.R."/>
            <person name="Bergman C.M."/>
            <person name="Oliver B."/>
            <person name="Markow T.A."/>
            <person name="Kaufman T.C."/>
            <person name="Kellis M."/>
            <person name="Gelbart W."/>
            <person name="Iyer V.N."/>
            <person name="Pollard D.A."/>
            <person name="Sackton T.B."/>
            <person name="Larracuente A.M."/>
            <person name="Singh N.D."/>
            <person name="Abad J.P."/>
            <person name="Abt D.N."/>
            <person name="Adryan B."/>
            <person name="Aguade M."/>
            <person name="Akashi H."/>
            <person name="Anderson W.W."/>
            <person name="Aquadro C.F."/>
            <person name="Ardell D.H."/>
            <person name="Arguello R."/>
            <person name="Artieri C.G."/>
            <person name="Barbash D.A."/>
            <person name="Barker D."/>
            <person name="Barsanti P."/>
            <person name="Batterham P."/>
            <person name="Batzoglou S."/>
            <person name="Begun D."/>
            <person name="Bhutkar A."/>
            <person name="Blanco E."/>
            <person name="Bosak S.A."/>
            <person name="Bradley R.K."/>
            <person name="Brand A.D."/>
            <person name="Brent M.R."/>
            <person name="Brooks A.N."/>
            <person name="Brown R.H."/>
            <person name="Butlin R.K."/>
            <person name="Caggese C."/>
            <person name="Calvi B.R."/>
            <person name="Bernardo de Carvalho A."/>
            <person name="Caspi A."/>
            <person name="Castrezana S."/>
            <person name="Celniker S.E."/>
            <person name="Chang J.L."/>
            <person name="Chapple C."/>
            <person name="Chatterji S."/>
            <person name="Chinwalla A."/>
            <person name="Civetta A."/>
            <person name="Clifton S.W."/>
            <person name="Comeron J.M."/>
            <person name="Costello J.C."/>
            <person name="Coyne J.A."/>
            <person name="Daub J."/>
            <person name="David R.G."/>
            <person name="Delcher A.L."/>
            <person name="Delehaunty K."/>
            <person name="Do C.B."/>
            <person name="Ebling H."/>
            <person name="Edwards K."/>
            <person name="Eickbush T."/>
            <person name="Evans J.D."/>
            <person name="Filipski A."/>
            <person name="Findeiss S."/>
            <person name="Freyhult E."/>
            <person name="Fulton L."/>
            <person name="Fulton R."/>
            <person name="Garcia A.C."/>
            <person name="Gardiner A."/>
            <person name="Garfield D.A."/>
            <person name="Garvin B.E."/>
            <person name="Gibson G."/>
            <person name="Gilbert D."/>
            <person name="Gnerre S."/>
            <person name="Godfrey J."/>
            <person name="Good R."/>
            <person name="Gotea V."/>
            <person name="Gravely B."/>
            <person name="Greenberg A.J."/>
            <person name="Griffiths-Jones S."/>
            <person name="Gross S."/>
            <person name="Guigo R."/>
            <person name="Gustafson E.A."/>
            <person name="Haerty W."/>
            <person name="Hahn M.W."/>
            <person name="Halligan D.L."/>
            <person name="Halpern A.L."/>
            <person name="Halter G.M."/>
            <person name="Han M.V."/>
            <person name="Heger A."/>
            <person name="Hillier L."/>
            <person name="Hinrichs A.S."/>
            <person name="Holmes I."/>
            <person name="Hoskins R.A."/>
            <person name="Hubisz M.J."/>
            <person name="Hultmark D."/>
            <person name="Huntley M.A."/>
            <person name="Jaffe D.B."/>
            <person name="Jagadeeshan S."/>
            <person name="Jeck W.R."/>
            <person name="Johnson J."/>
            <person name="Jones C.D."/>
            <person name="Jordan W.C."/>
            <person name="Karpen G.H."/>
            <person name="Kataoka E."/>
            <person name="Keightley P.D."/>
            <person name="Kheradpour P."/>
            <person name="Kirkness E.F."/>
            <person name="Koerich L.B."/>
            <person name="Kristiansen K."/>
            <person name="Kudrna D."/>
            <person name="Kulathinal R.J."/>
            <person name="Kumar S."/>
            <person name="Kwok R."/>
            <person name="Lander E."/>
            <person name="Langley C.H."/>
            <person name="Lapoint R."/>
            <person name="Lazzaro B.P."/>
            <person name="Lee S.J."/>
            <person name="Levesque L."/>
            <person name="Li R."/>
            <person name="Lin C.F."/>
            <person name="Lin M.F."/>
            <person name="Lindblad-Toh K."/>
            <person name="Llopart A."/>
            <person name="Long M."/>
            <person name="Low L."/>
            <person name="Lozovsky E."/>
            <person name="Lu J."/>
            <person name="Luo M."/>
            <person name="Machado C.A."/>
            <person name="Makalowski W."/>
            <person name="Marzo M."/>
            <person name="Matsuda M."/>
            <person name="Matzkin L."/>
            <person name="McAllister B."/>
            <person name="McBride C.S."/>
            <person name="McKernan B."/>
            <person name="McKernan K."/>
            <person name="Mendez-Lago M."/>
            <person name="Minx P."/>
            <person name="Mollenhauer M.U."/>
            <person name="Montooth K."/>
            <person name="Mount S.M."/>
            <person name="Mu X."/>
            <person name="Myers E."/>
            <person name="Negre B."/>
            <person name="Newfeld S."/>
            <person name="Nielsen R."/>
            <person name="Noor M.A."/>
            <person name="O'Grady P."/>
            <person name="Pachter L."/>
            <person name="Papaceit M."/>
            <person name="Parisi M.J."/>
            <person name="Parisi M."/>
            <person name="Parts L."/>
            <person name="Pedersen J.S."/>
            <person name="Pesole G."/>
            <person name="Phillippy A.M."/>
            <person name="Ponting C.P."/>
            <person name="Pop M."/>
            <person name="Porcelli D."/>
            <person name="Powell J.R."/>
            <person name="Prohaska S."/>
            <person name="Pruitt K."/>
            <person name="Puig M."/>
            <person name="Quesneville H."/>
            <person name="Ram K.R."/>
            <person name="Rand D."/>
            <person name="Rasmussen M.D."/>
            <person name="Reed L.K."/>
            <person name="Reenan R."/>
            <person name="Reily A."/>
            <person name="Remington K.A."/>
            <person name="Rieger T.T."/>
            <person name="Ritchie M.G."/>
            <person name="Robin C."/>
            <person name="Rogers Y.H."/>
            <person name="Rohde C."/>
            <person name="Rozas J."/>
            <person name="Rubenfield M.J."/>
            <person name="Ruiz A."/>
            <person name="Russo S."/>
            <person name="Salzberg S.L."/>
            <person name="Sanchez-Gracia A."/>
            <person name="Saranga D.J."/>
            <person name="Sato H."/>
            <person name="Schaeffer S.W."/>
            <person name="Schatz M.C."/>
            <person name="Schlenke T."/>
            <person name="Schwartz R."/>
            <person name="Segarra C."/>
            <person name="Singh R.S."/>
            <person name="Sirot L."/>
            <person name="Sirota M."/>
            <person name="Sisneros N.B."/>
            <person name="Smith C.D."/>
            <person name="Smith T.F."/>
            <person name="Spieth J."/>
            <person name="Stage D.E."/>
            <person name="Stark A."/>
            <person name="Stephan W."/>
            <person name="Strausberg R.L."/>
            <person name="Strempel S."/>
            <person name="Sturgill D."/>
            <person name="Sutton G."/>
            <person name="Sutton G.G."/>
            <person name="Tao W."/>
            <person name="Teichmann S."/>
            <person name="Tobari Y.N."/>
            <person name="Tomimura Y."/>
            <person name="Tsolas J.M."/>
            <person name="Valente V.L."/>
            <person name="Venter E."/>
            <person name="Venter J.C."/>
            <person name="Vicario S."/>
            <person name="Vieira F.G."/>
            <person name="Vilella A.J."/>
            <person name="Villasante A."/>
            <person name="Walenz B."/>
            <person name="Wang J."/>
            <person name="Wasserman M."/>
            <person name="Watts T."/>
            <person name="Wilson D."/>
            <person name="Wilson R.K."/>
            <person name="Wing R.A."/>
            <person name="Wolfner M.F."/>
            <person name="Wong A."/>
            <person name="Wong G.K."/>
            <person name="Wu C.I."/>
            <person name="Wu G."/>
            <person name="Yamamoto D."/>
            <person name="Yang H.P."/>
            <person name="Yang S.P."/>
            <person name="Yorke J.A."/>
            <person name="Yoshida K."/>
            <person name="Zdobnov E."/>
            <person name="Zhang P."/>
            <person name="Zhang Y."/>
            <person name="Zimin A.V."/>
            <person name="Baldwin J."/>
            <person name="Abdouelleil A."/>
            <person name="Abdulkadir J."/>
            <person name="Abebe A."/>
            <person name="Abera B."/>
            <person name="Abreu J."/>
            <person name="Acer S.C."/>
            <person name="Aftuck L."/>
            <person name="Alexander A."/>
            <person name="An P."/>
            <person name="Anderson E."/>
            <person name="Anderson S."/>
            <person name="Arachi H."/>
            <person name="Azer M."/>
            <person name="Bachantsang P."/>
            <person name="Barry A."/>
            <person name="Bayul T."/>
            <person name="Berlin A."/>
            <person name="Bessette D."/>
            <person name="Bloom T."/>
            <person name="Blye J."/>
            <person name="Boguslavskiy L."/>
            <person name="Bonnet C."/>
            <person name="Boukhgalter B."/>
            <person name="Bourzgui I."/>
            <person name="Brown A."/>
            <person name="Cahill P."/>
            <person name="Channer S."/>
            <person name="Cheshatsang Y."/>
            <person name="Chuda L."/>
            <person name="Citroen M."/>
            <person name="Collymore A."/>
            <person name="Cooke P."/>
            <person name="Costello M."/>
            <person name="D'Aco K."/>
            <person name="Daza R."/>
            <person name="De Haan G."/>
            <person name="DeGray S."/>
            <person name="DeMaso C."/>
            <person name="Dhargay N."/>
            <person name="Dooley K."/>
            <person name="Dooley E."/>
            <person name="Doricent M."/>
            <person name="Dorje P."/>
            <person name="Dorjee K."/>
            <person name="Dupes A."/>
            <person name="Elong R."/>
            <person name="Falk J."/>
            <person name="Farina A."/>
            <person name="Faro S."/>
            <person name="Ferguson D."/>
            <person name="Fisher S."/>
            <person name="Foley C.D."/>
            <person name="Franke A."/>
            <person name="Friedrich D."/>
            <person name="Gadbois L."/>
            <person name="Gearin G."/>
            <person name="Gearin C.R."/>
            <person name="Giannoukos G."/>
            <person name="Goode T."/>
            <person name="Graham J."/>
            <person name="Grandbois E."/>
            <person name="Grewal S."/>
            <person name="Gyaltsen K."/>
            <person name="Hafez N."/>
            <person name="Hagos B."/>
            <person name="Hall J."/>
            <person name="Henson C."/>
            <person name="Hollinger A."/>
            <person name="Honan T."/>
            <person name="Huard M.D."/>
            <person name="Hughes L."/>
            <person name="Hurhula B."/>
            <person name="Husby M.E."/>
            <person name="Kamat A."/>
            <person name="Kanga B."/>
            <person name="Kashin S."/>
            <person name="Khazanovich D."/>
            <person name="Kisner P."/>
            <person name="Lance K."/>
            <person name="Lara M."/>
            <person name="Lee W."/>
            <person name="Lennon N."/>
            <person name="Letendre F."/>
            <person name="LeVine R."/>
            <person name="Lipovsky A."/>
            <person name="Liu X."/>
            <person name="Liu J."/>
            <person name="Liu S."/>
            <person name="Lokyitsang T."/>
            <person name="Lokyitsang Y."/>
            <person name="Lubonja R."/>
            <person name="Lui A."/>
            <person name="MacDonald P."/>
            <person name="Magnisalis V."/>
            <person name="Maru K."/>
            <person name="Matthews C."/>
            <person name="McCusker W."/>
            <person name="McDonough S."/>
            <person name="Mehta T."/>
            <person name="Meldrim J."/>
            <person name="Meneus L."/>
            <person name="Mihai O."/>
            <person name="Mihalev A."/>
            <person name="Mihova T."/>
            <person name="Mittelman R."/>
            <person name="Mlenga V."/>
            <person name="Montmayeur A."/>
            <person name="Mulrain L."/>
            <person name="Navidi A."/>
            <person name="Naylor J."/>
            <person name="Negash T."/>
            <person name="Nguyen T."/>
            <person name="Nguyen N."/>
            <person name="Nicol R."/>
            <person name="Norbu C."/>
            <person name="Norbu N."/>
            <person name="Novod N."/>
            <person name="O'Neill B."/>
            <person name="Osman S."/>
            <person name="Markiewicz E."/>
            <person name="Oyono O.L."/>
            <person name="Patti C."/>
            <person name="Phunkhang P."/>
            <person name="Pierre F."/>
            <person name="Priest M."/>
            <person name="Raghuraman S."/>
            <person name="Rege F."/>
            <person name="Reyes R."/>
            <person name="Rise C."/>
            <person name="Rogov P."/>
            <person name="Ross K."/>
            <person name="Ryan E."/>
            <person name="Settipalli S."/>
            <person name="Shea T."/>
            <person name="Sherpa N."/>
            <person name="Shi L."/>
            <person name="Shih D."/>
            <person name="Sparrow T."/>
            <person name="Spaulding J."/>
            <person name="Stalker J."/>
            <person name="Stange-Thomann N."/>
            <person name="Stavropoulos S."/>
            <person name="Stone C."/>
            <person name="Strader C."/>
            <person name="Tesfaye S."/>
            <person name="Thomson T."/>
            <person name="Thoulutsang Y."/>
            <person name="Thoulutsang D."/>
            <person name="Topham K."/>
            <person name="Topping I."/>
            <person name="Tsamla T."/>
            <person name="Vassiliev H."/>
            <person name="Vo A."/>
            <person name="Wangchuk T."/>
            <person name="Wangdi T."/>
            <person name="Weiand M."/>
            <person name="Wilkinson J."/>
            <person name="Wilson A."/>
            <person name="Yadav S."/>
            <person name="Young G."/>
            <person name="Yu Q."/>
            <person name="Zembek L."/>
            <person name="Zhong D."/>
            <person name="Zimmer A."/>
            <person name="Zwirko Z."/>
            <person name="Jaffe D.B."/>
            <person name="Alvarez P."/>
            <person name="Brockman W."/>
            <person name="Butler J."/>
            <person name="Chin C."/>
            <person name="Gnerre S."/>
            <person name="Grabherr M."/>
            <person name="Kleber M."/>
            <person name="Mauceli E."/>
            <person name="MacCallum I."/>
        </authorList>
    </citation>
    <scope>NUCLEOTIDE SEQUENCE [LARGE SCALE GENOMIC DNA]</scope>
    <source>
        <strain evidence="2">Rob3c / Tucson 14021-0248.25</strain>
    </source>
</reference>
<dbReference type="HOGENOM" id="CLU_441647_0_0_1"/>
<dbReference type="AlphaFoldDB" id="B4ILG1"/>
<keyword evidence="2" id="KW-1185">Reference proteome</keyword>
<proteinExistence type="predicted"/>
<evidence type="ECO:0000313" key="2">
    <source>
        <dbReference type="Proteomes" id="UP000001292"/>
    </source>
</evidence>
<protein>
    <submittedName>
        <fullName evidence="1">GM10978</fullName>
    </submittedName>
</protein>